<dbReference type="InterPro" id="IPR036390">
    <property type="entry name" value="WH_DNA-bd_sf"/>
</dbReference>
<dbReference type="EMBL" id="JAXOJX010000117">
    <property type="protein sequence ID" value="MDZ5461475.1"/>
    <property type="molecule type" value="Genomic_DNA"/>
</dbReference>
<proteinExistence type="predicted"/>
<dbReference type="Pfam" id="PF12802">
    <property type="entry name" value="MarR_2"/>
    <property type="match status" value="1"/>
</dbReference>
<organism evidence="5 6">
    <name type="scientific">Azohydromonas lata</name>
    <dbReference type="NCBI Taxonomy" id="45677"/>
    <lineage>
        <taxon>Bacteria</taxon>
        <taxon>Pseudomonadati</taxon>
        <taxon>Pseudomonadota</taxon>
        <taxon>Betaproteobacteria</taxon>
        <taxon>Burkholderiales</taxon>
        <taxon>Sphaerotilaceae</taxon>
        <taxon>Azohydromonas</taxon>
    </lineage>
</organism>
<evidence type="ECO:0000256" key="1">
    <source>
        <dbReference type="ARBA" id="ARBA00023015"/>
    </source>
</evidence>
<dbReference type="InterPro" id="IPR000835">
    <property type="entry name" value="HTH_MarR-typ"/>
</dbReference>
<dbReference type="RefSeq" id="WP_322468627.1">
    <property type="nucleotide sequence ID" value="NZ_JAXOJX010000117.1"/>
</dbReference>
<keyword evidence="2" id="KW-0238">DNA-binding</keyword>
<evidence type="ECO:0000313" key="5">
    <source>
        <dbReference type="EMBL" id="MDZ5461475.1"/>
    </source>
</evidence>
<feature type="domain" description="HTH marR-type" evidence="4">
    <location>
        <begin position="5"/>
        <end position="137"/>
    </location>
</feature>
<evidence type="ECO:0000256" key="3">
    <source>
        <dbReference type="ARBA" id="ARBA00023163"/>
    </source>
</evidence>
<dbReference type="InterPro" id="IPR023187">
    <property type="entry name" value="Tscrpt_reg_MarR-type_CS"/>
</dbReference>
<gene>
    <name evidence="5" type="ORF">SM757_33350</name>
</gene>
<accession>A0ABU5IRH2</accession>
<dbReference type="PROSITE" id="PS01117">
    <property type="entry name" value="HTH_MARR_1"/>
    <property type="match status" value="1"/>
</dbReference>
<protein>
    <submittedName>
        <fullName evidence="5">MarR family transcriptional regulator</fullName>
    </submittedName>
</protein>
<dbReference type="SUPFAM" id="SSF46785">
    <property type="entry name" value="Winged helix' DNA-binding domain"/>
    <property type="match status" value="1"/>
</dbReference>
<evidence type="ECO:0000313" key="6">
    <source>
        <dbReference type="Proteomes" id="UP001293718"/>
    </source>
</evidence>
<keyword evidence="1" id="KW-0805">Transcription regulation</keyword>
<dbReference type="Gene3D" id="1.10.10.10">
    <property type="entry name" value="Winged helix-like DNA-binding domain superfamily/Winged helix DNA-binding domain"/>
    <property type="match status" value="1"/>
</dbReference>
<dbReference type="PROSITE" id="PS50995">
    <property type="entry name" value="HTH_MARR_2"/>
    <property type="match status" value="1"/>
</dbReference>
<comment type="caution">
    <text evidence="5">The sequence shown here is derived from an EMBL/GenBank/DDBJ whole genome shotgun (WGS) entry which is preliminary data.</text>
</comment>
<dbReference type="InterPro" id="IPR039422">
    <property type="entry name" value="MarR/SlyA-like"/>
</dbReference>
<keyword evidence="3" id="KW-0804">Transcription</keyword>
<dbReference type="Proteomes" id="UP001293718">
    <property type="component" value="Unassembled WGS sequence"/>
</dbReference>
<dbReference type="PANTHER" id="PTHR33164">
    <property type="entry name" value="TRANSCRIPTIONAL REGULATOR, MARR FAMILY"/>
    <property type="match status" value="1"/>
</dbReference>
<name>A0ABU5IRH2_9BURK</name>
<sequence length="150" mass="16709">MAFVDRYLPALLTQAAHQLVGSFTDVVRSHRLSVLEWRVLATLADNDAMSVGQLARHAATKQPTLTRLLVRMAQQGHVERGEHGKDRRLTLVRVTPTGRALAWKLMEQAEAQQRTALQSFGPERLQQLEELLRLLIDQHGTSADVAGSLV</sequence>
<dbReference type="InterPro" id="IPR036388">
    <property type="entry name" value="WH-like_DNA-bd_sf"/>
</dbReference>
<dbReference type="PANTHER" id="PTHR33164:SF13">
    <property type="entry name" value="4-HYDROXYPHENYLACETATE CATABOLISM PROTEIN"/>
    <property type="match status" value="1"/>
</dbReference>
<evidence type="ECO:0000256" key="2">
    <source>
        <dbReference type="ARBA" id="ARBA00023125"/>
    </source>
</evidence>
<dbReference type="PRINTS" id="PR00598">
    <property type="entry name" value="HTHMARR"/>
</dbReference>
<reference evidence="5 6" key="1">
    <citation type="submission" date="2023-11" db="EMBL/GenBank/DDBJ databases">
        <title>Draft genome of Azohydromonas lata strain H1 (DSM1123), a polyhydroxyalkanoate producer.</title>
        <authorList>
            <person name="Traversa D."/>
            <person name="D'Addabbo P."/>
            <person name="Pazzani C."/>
            <person name="Manzari C."/>
            <person name="Chiara M."/>
            <person name="Scrascia M."/>
        </authorList>
    </citation>
    <scope>NUCLEOTIDE SEQUENCE [LARGE SCALE GENOMIC DNA]</scope>
    <source>
        <strain evidence="5 6">H1</strain>
    </source>
</reference>
<evidence type="ECO:0000259" key="4">
    <source>
        <dbReference type="PROSITE" id="PS50995"/>
    </source>
</evidence>
<keyword evidence="6" id="KW-1185">Reference proteome</keyword>
<dbReference type="SMART" id="SM00347">
    <property type="entry name" value="HTH_MARR"/>
    <property type="match status" value="1"/>
</dbReference>